<name>A0A7S2QDV2_9DINO</name>
<evidence type="ECO:0000313" key="1">
    <source>
        <dbReference type="EMBL" id="CAD9639833.1"/>
    </source>
</evidence>
<organism evidence="1">
    <name type="scientific">Zooxanthella nutricula</name>
    <dbReference type="NCBI Taxonomy" id="1333877"/>
    <lineage>
        <taxon>Eukaryota</taxon>
        <taxon>Sar</taxon>
        <taxon>Alveolata</taxon>
        <taxon>Dinophyceae</taxon>
        <taxon>Peridiniales</taxon>
        <taxon>Peridiniales incertae sedis</taxon>
        <taxon>Zooxanthella</taxon>
    </lineage>
</organism>
<reference evidence="1" key="1">
    <citation type="submission" date="2021-01" db="EMBL/GenBank/DDBJ databases">
        <authorList>
            <person name="Corre E."/>
            <person name="Pelletier E."/>
            <person name="Niang G."/>
            <person name="Scheremetjew M."/>
            <person name="Finn R."/>
            <person name="Kale V."/>
            <person name="Holt S."/>
            <person name="Cochrane G."/>
            <person name="Meng A."/>
            <person name="Brown T."/>
            <person name="Cohen L."/>
        </authorList>
    </citation>
    <scope>NUCLEOTIDE SEQUENCE</scope>
    <source>
        <strain evidence="1">RCC3387</strain>
    </source>
</reference>
<protein>
    <submittedName>
        <fullName evidence="1">Uncharacterized protein</fullName>
    </submittedName>
</protein>
<sequence>MMLYEQGEDDAAERAAATLLRKDPEFVDARALLAAIRWGKGDAAGSETAWAEICEGVRPAGATTNVGRLVQDAGLALGISKYAPRAGGQEFCRMYSSMDAVKNRWPVRSQAAYRQFLARS</sequence>
<proteinExistence type="predicted"/>
<accession>A0A7S2QDV2</accession>
<gene>
    <name evidence="1" type="ORF">BRAN1462_LOCUS57655</name>
</gene>
<dbReference type="EMBL" id="HBGW01090822">
    <property type="protein sequence ID" value="CAD9639833.1"/>
    <property type="molecule type" value="Transcribed_RNA"/>
</dbReference>
<dbReference type="AlphaFoldDB" id="A0A7S2QDV2"/>